<dbReference type="eggNOG" id="ENOG50335D2">
    <property type="taxonomic scope" value="Bacteria"/>
</dbReference>
<sequence length="224" mass="23450">MKNLRLIGSFLFALVMVASAVFPADVQAMVPVSLHDFMFSADPIVCGAAGAVFTGISRKVRGVANIGGITKMVLFADTDLTTDWPLQKDITAGVLSTPPPVAAGVVGAVLTFDTNTGRAKSARKGDLGYQTVDVDGEGKFAGYEAAQIDALDKTLNSGGVAIIYYKNGDRSVYGTKLEPLTFEDASDTGAKGDDKLQLDFKFKGSGYAFHPPLLGPTVVVPLPA</sequence>
<gene>
    <name evidence="2" type="ORF">FAES_2287</name>
</gene>
<dbReference type="KEGG" id="fae:FAES_2287"/>
<reference evidence="2 3" key="1">
    <citation type="journal article" date="2012" name="J. Bacteriol.">
        <title>Genome Sequence of Fibrella aestuarina BUZ 2T, a Filamentous Marine Bacterium.</title>
        <authorList>
            <person name="Filippini M."/>
            <person name="Qi W."/>
            <person name="Blom J."/>
            <person name="Goesmann A."/>
            <person name="Smits T.H."/>
            <person name="Bagheri H.C."/>
        </authorList>
    </citation>
    <scope>NUCLEOTIDE SEQUENCE [LARGE SCALE GENOMIC DNA]</scope>
    <source>
        <strain evidence="3">BUZ 2T</strain>
    </source>
</reference>
<organism evidence="2 3">
    <name type="scientific">Fibrella aestuarina BUZ 2</name>
    <dbReference type="NCBI Taxonomy" id="1166018"/>
    <lineage>
        <taxon>Bacteria</taxon>
        <taxon>Pseudomonadati</taxon>
        <taxon>Bacteroidota</taxon>
        <taxon>Cytophagia</taxon>
        <taxon>Cytophagales</taxon>
        <taxon>Spirosomataceae</taxon>
        <taxon>Fibrella</taxon>
    </lineage>
</organism>
<dbReference type="Proteomes" id="UP000011058">
    <property type="component" value="Chromosome"/>
</dbReference>
<dbReference type="AlphaFoldDB" id="I0K843"/>
<accession>I0K843</accession>
<evidence type="ECO:0000256" key="1">
    <source>
        <dbReference type="SAM" id="SignalP"/>
    </source>
</evidence>
<evidence type="ECO:0000313" key="2">
    <source>
        <dbReference type="EMBL" id="CCH00296.1"/>
    </source>
</evidence>
<protein>
    <submittedName>
        <fullName evidence="2">Uncharacterized protein</fullName>
    </submittedName>
</protein>
<evidence type="ECO:0000313" key="3">
    <source>
        <dbReference type="Proteomes" id="UP000011058"/>
    </source>
</evidence>
<dbReference type="OrthoDB" id="958112at2"/>
<dbReference type="EMBL" id="HE796683">
    <property type="protein sequence ID" value="CCH00296.1"/>
    <property type="molecule type" value="Genomic_DNA"/>
</dbReference>
<proteinExistence type="predicted"/>
<feature type="signal peptide" evidence="1">
    <location>
        <begin position="1"/>
        <end position="23"/>
    </location>
</feature>
<dbReference type="RefSeq" id="WP_015331395.1">
    <property type="nucleotide sequence ID" value="NC_020054.1"/>
</dbReference>
<name>I0K843_9BACT</name>
<dbReference type="HOGENOM" id="CLU_1233512_0_0_10"/>
<dbReference type="STRING" id="1166018.FAES_2287"/>
<keyword evidence="3" id="KW-1185">Reference proteome</keyword>
<feature type="chain" id="PRO_5003630300" evidence="1">
    <location>
        <begin position="24"/>
        <end position="224"/>
    </location>
</feature>
<keyword evidence="1" id="KW-0732">Signal</keyword>